<dbReference type="CDD" id="cd09272">
    <property type="entry name" value="RNase_HI_RT_Ty1"/>
    <property type="match status" value="1"/>
</dbReference>
<evidence type="ECO:0000259" key="5">
    <source>
        <dbReference type="PROSITE" id="PS50994"/>
    </source>
</evidence>
<keyword evidence="3" id="KW-0378">Hydrolase</keyword>
<feature type="compositionally biased region" description="Acidic residues" evidence="4">
    <location>
        <begin position="785"/>
        <end position="805"/>
    </location>
</feature>
<comment type="caution">
    <text evidence="6">The sequence shown here is derived from an EMBL/GenBank/DDBJ whole genome shotgun (WGS) entry which is preliminary data.</text>
</comment>
<gene>
    <name evidence="6" type="ORF">ONE63_011517</name>
</gene>
<dbReference type="InterPro" id="IPR012337">
    <property type="entry name" value="RNaseH-like_sf"/>
</dbReference>
<feature type="domain" description="Integrase catalytic" evidence="5">
    <location>
        <begin position="487"/>
        <end position="662"/>
    </location>
</feature>
<dbReference type="GO" id="GO:0008233">
    <property type="term" value="F:peptidase activity"/>
    <property type="evidence" value="ECO:0007669"/>
    <property type="project" value="UniProtKB-KW"/>
</dbReference>
<evidence type="ECO:0000256" key="4">
    <source>
        <dbReference type="SAM" id="MobiDB-lite"/>
    </source>
</evidence>
<dbReference type="Pfam" id="PF25597">
    <property type="entry name" value="SH3_retrovirus"/>
    <property type="match status" value="1"/>
</dbReference>
<reference evidence="6" key="1">
    <citation type="submission" date="2022-12" db="EMBL/GenBank/DDBJ databases">
        <title>Chromosome-level genome assembly of the bean flower thrips Megalurothrips usitatus.</title>
        <authorList>
            <person name="Ma L."/>
            <person name="Liu Q."/>
            <person name="Li H."/>
            <person name="Cai W."/>
        </authorList>
    </citation>
    <scope>NUCLEOTIDE SEQUENCE</scope>
    <source>
        <strain evidence="6">Cailab_2022a</strain>
    </source>
</reference>
<proteinExistence type="predicted"/>
<dbReference type="GO" id="GO:0003676">
    <property type="term" value="F:nucleic acid binding"/>
    <property type="evidence" value="ECO:0007669"/>
    <property type="project" value="InterPro"/>
</dbReference>
<dbReference type="GO" id="GO:0046872">
    <property type="term" value="F:metal ion binding"/>
    <property type="evidence" value="ECO:0007669"/>
    <property type="project" value="UniProtKB-KW"/>
</dbReference>
<feature type="compositionally biased region" description="Acidic residues" evidence="4">
    <location>
        <begin position="698"/>
        <end position="718"/>
    </location>
</feature>
<dbReference type="EMBL" id="JAPTSV010000847">
    <property type="protein sequence ID" value="KAJ1518865.1"/>
    <property type="molecule type" value="Genomic_DNA"/>
</dbReference>
<name>A0AAV7X5G3_9NEOP</name>
<dbReference type="Pfam" id="PF07727">
    <property type="entry name" value="RVT_2"/>
    <property type="match status" value="1"/>
</dbReference>
<dbReference type="InterPro" id="IPR013103">
    <property type="entry name" value="RVT_2"/>
</dbReference>
<evidence type="ECO:0000313" key="6">
    <source>
        <dbReference type="EMBL" id="KAJ1518865.1"/>
    </source>
</evidence>
<dbReference type="Pfam" id="PF22936">
    <property type="entry name" value="Pol_BBD"/>
    <property type="match status" value="1"/>
</dbReference>
<feature type="compositionally biased region" description="Basic and acidic residues" evidence="4">
    <location>
        <begin position="719"/>
        <end position="784"/>
    </location>
</feature>
<organism evidence="6 7">
    <name type="scientific">Megalurothrips usitatus</name>
    <name type="common">bean blossom thrips</name>
    <dbReference type="NCBI Taxonomy" id="439358"/>
    <lineage>
        <taxon>Eukaryota</taxon>
        <taxon>Metazoa</taxon>
        <taxon>Ecdysozoa</taxon>
        <taxon>Arthropoda</taxon>
        <taxon>Hexapoda</taxon>
        <taxon>Insecta</taxon>
        <taxon>Pterygota</taxon>
        <taxon>Neoptera</taxon>
        <taxon>Paraneoptera</taxon>
        <taxon>Thysanoptera</taxon>
        <taxon>Terebrantia</taxon>
        <taxon>Thripoidea</taxon>
        <taxon>Thripidae</taxon>
        <taxon>Megalurothrips</taxon>
    </lineage>
</organism>
<dbReference type="InterPro" id="IPR054722">
    <property type="entry name" value="PolX-like_BBD"/>
</dbReference>
<feature type="region of interest" description="Disordered" evidence="4">
    <location>
        <begin position="226"/>
        <end position="272"/>
    </location>
</feature>
<keyword evidence="7" id="KW-1185">Reference proteome</keyword>
<dbReference type="PANTHER" id="PTHR42648:SF28">
    <property type="entry name" value="TRANSPOSON-ENCODED PROTEIN WITH RIBONUCLEASE H-LIKE AND RETROVIRUS ZINC FINGER-LIKE DOMAINS"/>
    <property type="match status" value="1"/>
</dbReference>
<dbReference type="InterPro" id="IPR039537">
    <property type="entry name" value="Retrotran_Ty1/copia-like"/>
</dbReference>
<dbReference type="InterPro" id="IPR001584">
    <property type="entry name" value="Integrase_cat-core"/>
</dbReference>
<feature type="compositionally biased region" description="Basic and acidic residues" evidence="4">
    <location>
        <begin position="239"/>
        <end position="264"/>
    </location>
</feature>
<dbReference type="InterPro" id="IPR057670">
    <property type="entry name" value="SH3_retrovirus"/>
</dbReference>
<dbReference type="SUPFAM" id="SSF53098">
    <property type="entry name" value="Ribonuclease H-like"/>
    <property type="match status" value="1"/>
</dbReference>
<keyword evidence="1" id="KW-0645">Protease</keyword>
<evidence type="ECO:0000256" key="2">
    <source>
        <dbReference type="ARBA" id="ARBA00022723"/>
    </source>
</evidence>
<sequence length="1373" mass="158880">MDLEEERTGTKSKNWILNESNYYSWAIRMKALLQRKECWEAIDGYDDIERDANGEIVYDDDGQPKVIIITAKERIRRRKMELLARELIYEKIPDAIHEEVEGYETAKLTWDHLAKAHTELDFIYEVQMLRELFAIKKTDGVTAQEYVKKISDLHRTISKSLEITLSGKALAGIAIAGLPEKYDSMVRVMDKTKLDLTYVKTQIHQEDLANKMKEKDSQEEAQALVVQKRTQHNQHQKNKNQDNKNNEKKNDNKNDYEKNDDASKNKRANAVFDSKNNREEVALCVSEGENMASKNVWILDNAASNHMTSHKELFIEYQPCKDYVHVADDFKLDVIGKGTVILRCVDQCGGKDVRLSNVYHIPSLDTSLLSMGQIDECGHKILVQQGRIDIYGKNTEKLFLSAMKKGTLWYVYTLGVTEEEIKQDSETQMAARVTLDLWHRRFAHCNQESLLKIPQLGLKRAPKQDSCDVCVEAKIINPPFPKKSAERSEKPLDLIHSDVGGKYKPKSLGQGQYYVTFIDDYSQYNKVYILKSKDEVFDKFKEYQAEVELYHECHIKALQCDNGTEYINEPFIAHLKKKGIRLFRSVRDQTQQNGKSERMNRTLMSTVRCMLVESGLPKTFWAEALRTASIRDAGIVNAKKLDSQAEKCVNLGIPENVKGYRLWSIGRQKVITSRTVVFTEHKFPFKKNKERKEKSESEESNDEDSEFLSSGEEEEEPEKTEKKKEEEETEKKKEEKENTEKENEKTENNEEKEQEEKKTEEKNDTEKKREEETENAEKKKKSEKETEDQEFDIFEGMEREEEEEEQIPKRKPRARKPKEKREEEPVLRRSSRIRILKKVCDCEDCDVPNHKPKKKVAYNVRLGPSEPQSYEEAIESHHTKEWKKSMREEMENMKKHEAWEIVPRPEKKNIIGSKWVYKIKKNENGDIVKYKSRLVGQGFSQVKGVDYKETYPPVLIKKSIKILLSIAVEKGFKTRHIDVLSAYLNSHIKEEVYMEQPKGFQEGENPKEFVCRLRRSIYGLHQSGRDWSMYITAYLKELGFSRCVNEPCIFHKKGIILGLYVDDALVIETEEEIEDFIKNFGKKIGYRDLGEVKCMLSLNVQRKENGLIVSQESYAAQLLHEYGMTDAVTASSPLPLNMYEEEYDEKPIYITTYRQAIGSLLYLSNNTRPDLAFAICALSQKCSKPTEKDWTNVIQVMKYLKTTMNIGLHFVPTREPLTVYVDSSWANASGERKSIYGVLLLLAGSAISWYAKKSKRVANSVLQAEYIAMDEGVREVLWVQHLFEELEMSNFVPKPTVIFGDNQGAIGNATKHGITERTKHFDTMLSFQRECCENGEIVFKYIESSQNLADALTKSLSGPKIKSFRQSIRLLSP</sequence>
<protein>
    <recommendedName>
        <fullName evidence="5">Integrase catalytic domain-containing protein</fullName>
    </recommendedName>
</protein>
<accession>A0AAV7X5G3</accession>
<dbReference type="PROSITE" id="PS50994">
    <property type="entry name" value="INTEGRASE"/>
    <property type="match status" value="1"/>
</dbReference>
<evidence type="ECO:0000313" key="7">
    <source>
        <dbReference type="Proteomes" id="UP001075354"/>
    </source>
</evidence>
<dbReference type="GO" id="GO:0006508">
    <property type="term" value="P:proteolysis"/>
    <property type="evidence" value="ECO:0007669"/>
    <property type="project" value="UniProtKB-KW"/>
</dbReference>
<dbReference type="Pfam" id="PF14223">
    <property type="entry name" value="Retrotran_gag_2"/>
    <property type="match status" value="1"/>
</dbReference>
<dbReference type="Proteomes" id="UP001075354">
    <property type="component" value="Unassembled WGS sequence"/>
</dbReference>
<feature type="compositionally biased region" description="Basic residues" evidence="4">
    <location>
        <begin position="229"/>
        <end position="238"/>
    </location>
</feature>
<feature type="region of interest" description="Disordered" evidence="4">
    <location>
        <begin position="687"/>
        <end position="828"/>
    </location>
</feature>
<dbReference type="Gene3D" id="3.30.420.10">
    <property type="entry name" value="Ribonuclease H-like superfamily/Ribonuclease H"/>
    <property type="match status" value="1"/>
</dbReference>
<dbReference type="GO" id="GO:0015074">
    <property type="term" value="P:DNA integration"/>
    <property type="evidence" value="ECO:0007669"/>
    <property type="project" value="InterPro"/>
</dbReference>
<evidence type="ECO:0000256" key="3">
    <source>
        <dbReference type="ARBA" id="ARBA00022801"/>
    </source>
</evidence>
<feature type="compositionally biased region" description="Basic residues" evidence="4">
    <location>
        <begin position="809"/>
        <end position="818"/>
    </location>
</feature>
<keyword evidence="2" id="KW-0479">Metal-binding</keyword>
<evidence type="ECO:0000256" key="1">
    <source>
        <dbReference type="ARBA" id="ARBA00022670"/>
    </source>
</evidence>
<dbReference type="InterPro" id="IPR036397">
    <property type="entry name" value="RNaseH_sf"/>
</dbReference>
<dbReference type="PANTHER" id="PTHR42648">
    <property type="entry name" value="TRANSPOSASE, PUTATIVE-RELATED"/>
    <property type="match status" value="1"/>
</dbReference>